<accession>A0AAD4BQ50</accession>
<organism evidence="5 6">
    <name type="scientific">Boletus edulis BED1</name>
    <dbReference type="NCBI Taxonomy" id="1328754"/>
    <lineage>
        <taxon>Eukaryota</taxon>
        <taxon>Fungi</taxon>
        <taxon>Dikarya</taxon>
        <taxon>Basidiomycota</taxon>
        <taxon>Agaricomycotina</taxon>
        <taxon>Agaricomycetes</taxon>
        <taxon>Agaricomycetidae</taxon>
        <taxon>Boletales</taxon>
        <taxon>Boletineae</taxon>
        <taxon>Boletaceae</taxon>
        <taxon>Boletoideae</taxon>
        <taxon>Boletus</taxon>
    </lineage>
</organism>
<comment type="caution">
    <text evidence="5">The sequence shown here is derived from an EMBL/GenBank/DDBJ whole genome shotgun (WGS) entry which is preliminary data.</text>
</comment>
<keyword evidence="3" id="KW-0808">Transferase</keyword>
<reference evidence="5" key="2">
    <citation type="journal article" date="2020" name="Nat. Commun.">
        <title>Large-scale genome sequencing of mycorrhizal fungi provides insights into the early evolution of symbiotic traits.</title>
        <authorList>
            <person name="Miyauchi S."/>
            <person name="Kiss E."/>
            <person name="Kuo A."/>
            <person name="Drula E."/>
            <person name="Kohler A."/>
            <person name="Sanchez-Garcia M."/>
            <person name="Morin E."/>
            <person name="Andreopoulos B."/>
            <person name="Barry K.W."/>
            <person name="Bonito G."/>
            <person name="Buee M."/>
            <person name="Carver A."/>
            <person name="Chen C."/>
            <person name="Cichocki N."/>
            <person name="Clum A."/>
            <person name="Culley D."/>
            <person name="Crous P.W."/>
            <person name="Fauchery L."/>
            <person name="Girlanda M."/>
            <person name="Hayes R.D."/>
            <person name="Keri Z."/>
            <person name="LaButti K."/>
            <person name="Lipzen A."/>
            <person name="Lombard V."/>
            <person name="Magnuson J."/>
            <person name="Maillard F."/>
            <person name="Murat C."/>
            <person name="Nolan M."/>
            <person name="Ohm R.A."/>
            <person name="Pangilinan J."/>
            <person name="Pereira M.F."/>
            <person name="Perotto S."/>
            <person name="Peter M."/>
            <person name="Pfister S."/>
            <person name="Riley R."/>
            <person name="Sitrit Y."/>
            <person name="Stielow J.B."/>
            <person name="Szollosi G."/>
            <person name="Zifcakova L."/>
            <person name="Stursova M."/>
            <person name="Spatafora J.W."/>
            <person name="Tedersoo L."/>
            <person name="Vaario L.M."/>
            <person name="Yamada A."/>
            <person name="Yan M."/>
            <person name="Wang P."/>
            <person name="Xu J."/>
            <person name="Bruns T."/>
            <person name="Baldrian P."/>
            <person name="Vilgalys R."/>
            <person name="Dunand C."/>
            <person name="Henrissat B."/>
            <person name="Grigoriev I.V."/>
            <person name="Hibbett D."/>
            <person name="Nagy L.G."/>
            <person name="Martin F.M."/>
        </authorList>
    </citation>
    <scope>NUCLEOTIDE SEQUENCE</scope>
    <source>
        <strain evidence="5">BED1</strain>
    </source>
</reference>
<keyword evidence="2 5" id="KW-0489">Methyltransferase</keyword>
<reference evidence="5" key="1">
    <citation type="submission" date="2019-10" db="EMBL/GenBank/DDBJ databases">
        <authorList>
            <consortium name="DOE Joint Genome Institute"/>
            <person name="Kuo A."/>
            <person name="Miyauchi S."/>
            <person name="Kiss E."/>
            <person name="Drula E."/>
            <person name="Kohler A."/>
            <person name="Sanchez-Garcia M."/>
            <person name="Andreopoulos B."/>
            <person name="Barry K.W."/>
            <person name="Bonito G."/>
            <person name="Buee M."/>
            <person name="Carver A."/>
            <person name="Chen C."/>
            <person name="Cichocki N."/>
            <person name="Clum A."/>
            <person name="Culley D."/>
            <person name="Crous P.W."/>
            <person name="Fauchery L."/>
            <person name="Girlanda M."/>
            <person name="Hayes R."/>
            <person name="Keri Z."/>
            <person name="LaButti K."/>
            <person name="Lipzen A."/>
            <person name="Lombard V."/>
            <person name="Magnuson J."/>
            <person name="Maillard F."/>
            <person name="Morin E."/>
            <person name="Murat C."/>
            <person name="Nolan M."/>
            <person name="Ohm R."/>
            <person name="Pangilinan J."/>
            <person name="Pereira M."/>
            <person name="Perotto S."/>
            <person name="Peter M."/>
            <person name="Riley R."/>
            <person name="Sitrit Y."/>
            <person name="Stielow B."/>
            <person name="Szollosi G."/>
            <person name="Zifcakova L."/>
            <person name="Stursova M."/>
            <person name="Spatafora J.W."/>
            <person name="Tedersoo L."/>
            <person name="Vaario L.-M."/>
            <person name="Yamada A."/>
            <person name="Yan M."/>
            <person name="Wang P."/>
            <person name="Xu J."/>
            <person name="Bruns T."/>
            <person name="Baldrian P."/>
            <person name="Vilgalys R."/>
            <person name="Henrissat B."/>
            <person name="Grigoriev I.V."/>
            <person name="Hibbett D."/>
            <person name="Nagy L.G."/>
            <person name="Martin F.M."/>
        </authorList>
    </citation>
    <scope>NUCLEOTIDE SEQUENCE</scope>
    <source>
        <strain evidence="5">BED1</strain>
    </source>
</reference>
<evidence type="ECO:0000313" key="5">
    <source>
        <dbReference type="EMBL" id="KAF8436471.1"/>
    </source>
</evidence>
<dbReference type="Proteomes" id="UP001194468">
    <property type="component" value="Unassembled WGS sequence"/>
</dbReference>
<dbReference type="SUPFAM" id="SSF53335">
    <property type="entry name" value="S-adenosyl-L-methionine-dependent methyltransferases"/>
    <property type="match status" value="1"/>
</dbReference>
<dbReference type="InterPro" id="IPR051052">
    <property type="entry name" value="Diverse_substrate_MTase"/>
</dbReference>
<evidence type="ECO:0000256" key="1">
    <source>
        <dbReference type="ARBA" id="ARBA00008361"/>
    </source>
</evidence>
<evidence type="ECO:0000313" key="6">
    <source>
        <dbReference type="Proteomes" id="UP001194468"/>
    </source>
</evidence>
<sequence length="297" mass="33274">MATFGKTNFNTAVYAASRPTYSQALYDFIFDVHKRSPDAKFERAVDLGCGTGQATVELKPFRYITGVDPSENMIRSAREILREREHDVHDDANRPGSTIDFVQGSAEKLDFLPDDSTDLVIAAQAGHWFDWSKMWPELARVMRKGATAAFWIYSEFRLPQYPTLTPLIVAYDQGTDPNASLGPYWQQPGRSVLNGHLIAIPEGKDVVPGAFEPLDRVYFTGAYHPDLPSSRPILLRKTMSWEDLLGYFPYERHPSDAAHPDGPLEVREGAARSTEGGLPDQVEVEWPMAMVLARKAI</sequence>
<evidence type="ECO:0000259" key="4">
    <source>
        <dbReference type="Pfam" id="PF08241"/>
    </source>
</evidence>
<evidence type="ECO:0000256" key="3">
    <source>
        <dbReference type="ARBA" id="ARBA00022679"/>
    </source>
</evidence>
<comment type="similarity">
    <text evidence="1">Belongs to the methyltransferase superfamily.</text>
</comment>
<dbReference type="GO" id="GO:0008757">
    <property type="term" value="F:S-adenosylmethionine-dependent methyltransferase activity"/>
    <property type="evidence" value="ECO:0007669"/>
    <property type="project" value="InterPro"/>
</dbReference>
<protein>
    <submittedName>
        <fullName evidence="5">S-adenosyl-L-methionine-dependent methyltransferase</fullName>
    </submittedName>
</protein>
<dbReference type="InterPro" id="IPR029063">
    <property type="entry name" value="SAM-dependent_MTases_sf"/>
</dbReference>
<dbReference type="Pfam" id="PF08241">
    <property type="entry name" value="Methyltransf_11"/>
    <property type="match status" value="1"/>
</dbReference>
<dbReference type="Gene3D" id="3.40.50.150">
    <property type="entry name" value="Vaccinia Virus protein VP39"/>
    <property type="match status" value="1"/>
</dbReference>
<dbReference type="AlphaFoldDB" id="A0AAD4BQ50"/>
<dbReference type="GO" id="GO:0032259">
    <property type="term" value="P:methylation"/>
    <property type="evidence" value="ECO:0007669"/>
    <property type="project" value="UniProtKB-KW"/>
</dbReference>
<gene>
    <name evidence="5" type="ORF">L210DRAFT_3689555</name>
</gene>
<keyword evidence="6" id="KW-1185">Reference proteome</keyword>
<dbReference type="CDD" id="cd02440">
    <property type="entry name" value="AdoMet_MTases"/>
    <property type="match status" value="1"/>
</dbReference>
<proteinExistence type="inferred from homology"/>
<dbReference type="PANTHER" id="PTHR44942:SF4">
    <property type="entry name" value="METHYLTRANSFERASE TYPE 11 DOMAIN-CONTAINING PROTEIN"/>
    <property type="match status" value="1"/>
</dbReference>
<name>A0AAD4BQ50_BOLED</name>
<dbReference type="EMBL" id="WHUW01000021">
    <property type="protein sequence ID" value="KAF8436471.1"/>
    <property type="molecule type" value="Genomic_DNA"/>
</dbReference>
<feature type="domain" description="Methyltransferase type 11" evidence="4">
    <location>
        <begin position="45"/>
        <end position="149"/>
    </location>
</feature>
<dbReference type="PANTHER" id="PTHR44942">
    <property type="entry name" value="METHYLTRANSF_11 DOMAIN-CONTAINING PROTEIN"/>
    <property type="match status" value="1"/>
</dbReference>
<dbReference type="InterPro" id="IPR013216">
    <property type="entry name" value="Methyltransf_11"/>
</dbReference>
<evidence type="ECO:0000256" key="2">
    <source>
        <dbReference type="ARBA" id="ARBA00022603"/>
    </source>
</evidence>